<reference evidence="2" key="1">
    <citation type="journal article" date="2016" name="Nat. Commun.">
        <title>The Gonium pectorale genome demonstrates co-option of cell cycle regulation during the evolution of multicellularity.</title>
        <authorList>
            <person name="Hanschen E.R."/>
            <person name="Marriage T.N."/>
            <person name="Ferris P.J."/>
            <person name="Hamaji T."/>
            <person name="Toyoda A."/>
            <person name="Fujiyama A."/>
            <person name="Neme R."/>
            <person name="Noguchi H."/>
            <person name="Minakuchi Y."/>
            <person name="Suzuki M."/>
            <person name="Kawai-Toyooka H."/>
            <person name="Smith D.R."/>
            <person name="Sparks H."/>
            <person name="Anderson J."/>
            <person name="Bakaric R."/>
            <person name="Luria V."/>
            <person name="Karger A."/>
            <person name="Kirschner M.W."/>
            <person name="Durand P.M."/>
            <person name="Michod R.E."/>
            <person name="Nozaki H."/>
            <person name="Olson B.J."/>
        </authorList>
    </citation>
    <scope>NUCLEOTIDE SEQUENCE [LARGE SCALE GENOMIC DNA]</scope>
    <source>
        <strain evidence="2">NIES-2863</strain>
    </source>
</reference>
<evidence type="ECO:0000313" key="1">
    <source>
        <dbReference type="EMBL" id="KXZ52271.1"/>
    </source>
</evidence>
<dbReference type="EMBL" id="LSYV01000011">
    <property type="protein sequence ID" value="KXZ52271.1"/>
    <property type="molecule type" value="Genomic_DNA"/>
</dbReference>
<protein>
    <submittedName>
        <fullName evidence="1">Uncharacterized protein</fullName>
    </submittedName>
</protein>
<evidence type="ECO:0000313" key="2">
    <source>
        <dbReference type="Proteomes" id="UP000075714"/>
    </source>
</evidence>
<name>A0A150GR32_GONPE</name>
<proteinExistence type="predicted"/>
<dbReference type="Proteomes" id="UP000075714">
    <property type="component" value="Unassembled WGS sequence"/>
</dbReference>
<gene>
    <name evidence="1" type="ORF">GPECTOR_10g902</name>
</gene>
<sequence>MRAPCELGAGVVPDVWRPSQRYALKGPMDPEVARARLAAAKSLMRTDTLKRLVAKYPGIVLHQAPEVLEAQLRGLAGHMGLGDFRDAAEAYLAAPNVMRPMEYIHASADGLARVMAEHGRDADFTRQMLRSRPHLLSLQVSTFSSKMALLREVSAGYWPWEAELRDISPSKLARLMQIGTKVLMRLKYLRQTGFAMSTITKYVRMTASDWATTAPGFESWLASQPMEEGEESDQE</sequence>
<dbReference type="AlphaFoldDB" id="A0A150GR32"/>
<organism evidence="1 2">
    <name type="scientific">Gonium pectorale</name>
    <name type="common">Green alga</name>
    <dbReference type="NCBI Taxonomy" id="33097"/>
    <lineage>
        <taxon>Eukaryota</taxon>
        <taxon>Viridiplantae</taxon>
        <taxon>Chlorophyta</taxon>
        <taxon>core chlorophytes</taxon>
        <taxon>Chlorophyceae</taxon>
        <taxon>CS clade</taxon>
        <taxon>Chlamydomonadales</taxon>
        <taxon>Volvocaceae</taxon>
        <taxon>Gonium</taxon>
    </lineage>
</organism>
<comment type="caution">
    <text evidence="1">The sequence shown here is derived from an EMBL/GenBank/DDBJ whole genome shotgun (WGS) entry which is preliminary data.</text>
</comment>
<keyword evidence="2" id="KW-1185">Reference proteome</keyword>
<accession>A0A150GR32</accession>